<feature type="domain" description="Periplasmic binding protein" evidence="5">
    <location>
        <begin position="50"/>
        <end position="303"/>
    </location>
</feature>
<dbReference type="EMBL" id="BAUT01000031">
    <property type="protein sequence ID" value="GAE26752.1"/>
    <property type="molecule type" value="Genomic_DNA"/>
</dbReference>
<proteinExistence type="inferred from homology"/>
<gene>
    <name evidence="6" type="ORF">JCM9140_2844</name>
</gene>
<protein>
    <recommendedName>
        <fullName evidence="5">Periplasmic binding protein domain-containing protein</fullName>
    </recommendedName>
</protein>
<dbReference type="GO" id="GO:0030246">
    <property type="term" value="F:carbohydrate binding"/>
    <property type="evidence" value="ECO:0007669"/>
    <property type="project" value="UniProtKB-ARBA"/>
</dbReference>
<evidence type="ECO:0000259" key="5">
    <source>
        <dbReference type="Pfam" id="PF13407"/>
    </source>
</evidence>
<sequence length="324" mass="35910">MKHSYYIYGLLLTITGISVLLTYHFFMQSLDFEVPLNASGTTLDSEYHLALIVQEKETPYLQELYSGANDAAKENGITIEYMGTKQTNISDHIKLIEMAIASKVDGILTQGLSNEFEPVLTKALEKGIPVIIVDSDLENNELVTYVGTNNYQAGYEMGRAVLHETIGETKVGIITGSFIPNNLNERVQGFIDATSLEDRIEVVSIESSNLSKIQAAEKTYQMLKNNPEISILLGTSALDSLGIVEGIQKGNPTTDMSIYAFDALEETIEFIIAGDIHATLKQEPYEMGHLGVNLLIDRLEGKEILKEYHTSITILTKEDVVDEY</sequence>
<keyword evidence="4" id="KW-0472">Membrane</keyword>
<comment type="caution">
    <text evidence="6">The sequence shown here is derived from an EMBL/GenBank/DDBJ whole genome shotgun (WGS) entry which is preliminary data.</text>
</comment>
<dbReference type="CDD" id="cd06314">
    <property type="entry name" value="PBP1_tmGBP"/>
    <property type="match status" value="1"/>
</dbReference>
<accession>W4Q439</accession>
<dbReference type="RefSeq" id="WP_034746964.1">
    <property type="nucleotide sequence ID" value="NZ_BAUT01000031.1"/>
</dbReference>
<name>W4Q439_9BACI</name>
<dbReference type="Proteomes" id="UP000018890">
    <property type="component" value="Unassembled WGS sequence"/>
</dbReference>
<feature type="transmembrane region" description="Helical" evidence="4">
    <location>
        <begin position="6"/>
        <end position="26"/>
    </location>
</feature>
<dbReference type="PANTHER" id="PTHR46847">
    <property type="entry name" value="D-ALLOSE-BINDING PERIPLASMIC PROTEIN-RELATED"/>
    <property type="match status" value="1"/>
</dbReference>
<evidence type="ECO:0000256" key="1">
    <source>
        <dbReference type="ARBA" id="ARBA00004196"/>
    </source>
</evidence>
<dbReference type="Gene3D" id="3.40.50.2300">
    <property type="match status" value="2"/>
</dbReference>
<comment type="similarity">
    <text evidence="2">Belongs to the bacterial solute-binding protein 2 family.</text>
</comment>
<evidence type="ECO:0000256" key="2">
    <source>
        <dbReference type="ARBA" id="ARBA00007639"/>
    </source>
</evidence>
<dbReference type="PANTHER" id="PTHR46847:SF1">
    <property type="entry name" value="D-ALLOSE-BINDING PERIPLASMIC PROTEIN-RELATED"/>
    <property type="match status" value="1"/>
</dbReference>
<keyword evidence="4" id="KW-1133">Transmembrane helix</keyword>
<evidence type="ECO:0000313" key="7">
    <source>
        <dbReference type="Proteomes" id="UP000018890"/>
    </source>
</evidence>
<dbReference type="GO" id="GO:0030313">
    <property type="term" value="C:cell envelope"/>
    <property type="evidence" value="ECO:0007669"/>
    <property type="project" value="UniProtKB-SubCell"/>
</dbReference>
<dbReference type="InterPro" id="IPR028082">
    <property type="entry name" value="Peripla_BP_I"/>
</dbReference>
<keyword evidence="4" id="KW-0812">Transmembrane</keyword>
<evidence type="ECO:0000256" key="4">
    <source>
        <dbReference type="SAM" id="Phobius"/>
    </source>
</evidence>
<dbReference type="SUPFAM" id="SSF53822">
    <property type="entry name" value="Periplasmic binding protein-like I"/>
    <property type="match status" value="1"/>
</dbReference>
<evidence type="ECO:0000256" key="3">
    <source>
        <dbReference type="ARBA" id="ARBA00022729"/>
    </source>
</evidence>
<dbReference type="STRING" id="1236970.JCM9140_2844"/>
<reference evidence="6" key="1">
    <citation type="journal article" date="2014" name="Genome Announc.">
        <title>Draft Genome Sequences of Three Alkaliphilic Bacillus Strains, Bacillus wakoensis JCM 9140T, Bacillus akibai JCM 9157T, and Bacillus hemicellulosilyticus JCM 9152T.</title>
        <authorList>
            <person name="Yuki M."/>
            <person name="Oshima K."/>
            <person name="Suda W."/>
            <person name="Oshida Y."/>
            <person name="Kitamura K."/>
            <person name="Iida T."/>
            <person name="Hattori M."/>
            <person name="Ohkuma M."/>
        </authorList>
    </citation>
    <scope>NUCLEOTIDE SEQUENCE [LARGE SCALE GENOMIC DNA]</scope>
    <source>
        <strain evidence="6">JCM 9140</strain>
    </source>
</reference>
<keyword evidence="7" id="KW-1185">Reference proteome</keyword>
<organism evidence="6 7">
    <name type="scientific">Halalkalibacter wakoensis JCM 9140</name>
    <dbReference type="NCBI Taxonomy" id="1236970"/>
    <lineage>
        <taxon>Bacteria</taxon>
        <taxon>Bacillati</taxon>
        <taxon>Bacillota</taxon>
        <taxon>Bacilli</taxon>
        <taxon>Bacillales</taxon>
        <taxon>Bacillaceae</taxon>
        <taxon>Halalkalibacter</taxon>
    </lineage>
</organism>
<evidence type="ECO:0000313" key="6">
    <source>
        <dbReference type="EMBL" id="GAE26752.1"/>
    </source>
</evidence>
<dbReference type="InterPro" id="IPR025997">
    <property type="entry name" value="SBP_2_dom"/>
</dbReference>
<keyword evidence="3" id="KW-0732">Signal</keyword>
<dbReference type="Pfam" id="PF13407">
    <property type="entry name" value="Peripla_BP_4"/>
    <property type="match status" value="1"/>
</dbReference>
<dbReference type="AlphaFoldDB" id="W4Q439"/>
<comment type="subcellular location">
    <subcellularLocation>
        <location evidence="1">Cell envelope</location>
    </subcellularLocation>
</comment>